<sequence length="297" mass="32053">MKRNWLIIIVASLALILIGLIVKNKFFGKPGPGALQISTTPKATVFIDGTQVGVTPFFDDKLKSGEHTVKLVPEATTDNLVSWEGKVNLTPGILTAINRNFATSEAFSSGEIIWLEKISSRDKSSLSVISTPDQAVVKVDGEPKGFSPVLVENLSPGSHQLSVGTPGYEERTISAKTVAGYKLIVNVQLAQKIEGIEEATPSAELGPSPSPKASPTPKTTPKPTITPPEKPYVLIKETPTGWLRVRMEPSASATEAAKVNPGEMFPYLNEEKSGWLKIEYEEGKKGWVSGVYVELVK</sequence>
<dbReference type="PANTHER" id="PTHR36194:SF1">
    <property type="entry name" value="S-LAYER-LIKE PROTEIN"/>
    <property type="match status" value="1"/>
</dbReference>
<accession>A0A2M8ET11</accession>
<dbReference type="PROSITE" id="PS51781">
    <property type="entry name" value="SH3B"/>
    <property type="match status" value="1"/>
</dbReference>
<dbReference type="InterPro" id="IPR003646">
    <property type="entry name" value="SH3-like_bac-type"/>
</dbReference>
<evidence type="ECO:0000313" key="4">
    <source>
        <dbReference type="EMBL" id="PJC28261.1"/>
    </source>
</evidence>
<feature type="compositionally biased region" description="Pro residues" evidence="1">
    <location>
        <begin position="208"/>
        <end position="230"/>
    </location>
</feature>
<dbReference type="SUPFAM" id="SSF50044">
    <property type="entry name" value="SH3-domain"/>
    <property type="match status" value="1"/>
</dbReference>
<keyword evidence="2" id="KW-1133">Transmembrane helix</keyword>
<dbReference type="InterPro" id="IPR013229">
    <property type="entry name" value="PEGA"/>
</dbReference>
<evidence type="ECO:0000256" key="2">
    <source>
        <dbReference type="SAM" id="Phobius"/>
    </source>
</evidence>
<dbReference type="EMBL" id="PFSF01000023">
    <property type="protein sequence ID" value="PJC28261.1"/>
    <property type="molecule type" value="Genomic_DNA"/>
</dbReference>
<proteinExistence type="predicted"/>
<name>A0A2M8ET11_9BACT</name>
<dbReference type="PANTHER" id="PTHR36194">
    <property type="entry name" value="S-LAYER-LIKE PROTEIN"/>
    <property type="match status" value="1"/>
</dbReference>
<dbReference type="Proteomes" id="UP000229816">
    <property type="component" value="Unassembled WGS sequence"/>
</dbReference>
<evidence type="ECO:0000256" key="1">
    <source>
        <dbReference type="SAM" id="MobiDB-lite"/>
    </source>
</evidence>
<dbReference type="InterPro" id="IPR036028">
    <property type="entry name" value="SH3-like_dom_sf"/>
</dbReference>
<feature type="domain" description="SH3b" evidence="3">
    <location>
        <begin position="230"/>
        <end position="297"/>
    </location>
</feature>
<keyword evidence="2" id="KW-0812">Transmembrane</keyword>
<gene>
    <name evidence="4" type="ORF">CO054_01065</name>
</gene>
<dbReference type="Pfam" id="PF08239">
    <property type="entry name" value="SH3_3"/>
    <property type="match status" value="1"/>
</dbReference>
<dbReference type="Pfam" id="PF08308">
    <property type="entry name" value="PEGA"/>
    <property type="match status" value="2"/>
</dbReference>
<organism evidence="4 5">
    <name type="scientific">Candidatus Shapirobacteria bacterium CG_4_9_14_0_2_um_filter_39_11</name>
    <dbReference type="NCBI Taxonomy" id="1974478"/>
    <lineage>
        <taxon>Bacteria</taxon>
        <taxon>Candidatus Shapironibacteriota</taxon>
    </lineage>
</organism>
<dbReference type="Gene3D" id="2.30.30.40">
    <property type="entry name" value="SH3 Domains"/>
    <property type="match status" value="1"/>
</dbReference>
<dbReference type="AlphaFoldDB" id="A0A2M8ET11"/>
<feature type="region of interest" description="Disordered" evidence="1">
    <location>
        <begin position="198"/>
        <end position="230"/>
    </location>
</feature>
<evidence type="ECO:0000259" key="3">
    <source>
        <dbReference type="PROSITE" id="PS51781"/>
    </source>
</evidence>
<reference evidence="5" key="1">
    <citation type="submission" date="2017-09" db="EMBL/GenBank/DDBJ databases">
        <title>Depth-based differentiation of microbial function through sediment-hosted aquifers and enrichment of novel symbionts in the deep terrestrial subsurface.</title>
        <authorList>
            <person name="Probst A.J."/>
            <person name="Ladd B."/>
            <person name="Jarett J.K."/>
            <person name="Geller-Mcgrath D.E."/>
            <person name="Sieber C.M.K."/>
            <person name="Emerson J.B."/>
            <person name="Anantharaman K."/>
            <person name="Thomas B.C."/>
            <person name="Malmstrom R."/>
            <person name="Stieglmeier M."/>
            <person name="Klingl A."/>
            <person name="Woyke T."/>
            <person name="Ryan C.M."/>
            <person name="Banfield J.F."/>
        </authorList>
    </citation>
    <scope>NUCLEOTIDE SEQUENCE [LARGE SCALE GENOMIC DNA]</scope>
</reference>
<protein>
    <recommendedName>
        <fullName evidence="3">SH3b domain-containing protein</fullName>
    </recommendedName>
</protein>
<keyword evidence="2" id="KW-0472">Membrane</keyword>
<comment type="caution">
    <text evidence="4">The sequence shown here is derived from an EMBL/GenBank/DDBJ whole genome shotgun (WGS) entry which is preliminary data.</text>
</comment>
<dbReference type="SMART" id="SM00287">
    <property type="entry name" value="SH3b"/>
    <property type="match status" value="1"/>
</dbReference>
<evidence type="ECO:0000313" key="5">
    <source>
        <dbReference type="Proteomes" id="UP000229816"/>
    </source>
</evidence>
<feature type="transmembrane region" description="Helical" evidence="2">
    <location>
        <begin position="6"/>
        <end position="22"/>
    </location>
</feature>